<proteinExistence type="predicted"/>
<dbReference type="Pfam" id="PF00085">
    <property type="entry name" value="Thioredoxin"/>
    <property type="match status" value="1"/>
</dbReference>
<dbReference type="Gene3D" id="3.40.30.10">
    <property type="entry name" value="Glutaredoxin"/>
    <property type="match status" value="1"/>
</dbReference>
<protein>
    <recommendedName>
        <fullName evidence="6">Thioredoxin domain-containing protein</fullName>
    </recommendedName>
</protein>
<dbReference type="InterPro" id="IPR052250">
    <property type="entry name" value="PDI_TMX3"/>
</dbReference>
<evidence type="ECO:0000256" key="5">
    <source>
        <dbReference type="SAM" id="Phobius"/>
    </source>
</evidence>
<dbReference type="PANTHER" id="PTHR46426">
    <property type="entry name" value="PROTEIN DISULFIDE-ISOMERASE TMX3"/>
    <property type="match status" value="1"/>
</dbReference>
<feature type="transmembrane region" description="Helical" evidence="5">
    <location>
        <begin position="30"/>
        <end position="51"/>
    </location>
</feature>
<dbReference type="GO" id="GO:0016020">
    <property type="term" value="C:membrane"/>
    <property type="evidence" value="ECO:0007669"/>
    <property type="project" value="UniProtKB-SubCell"/>
</dbReference>
<dbReference type="SUPFAM" id="SSF52833">
    <property type="entry name" value="Thioredoxin-like"/>
    <property type="match status" value="1"/>
</dbReference>
<dbReference type="AlphaFoldDB" id="A0A6C0JF24"/>
<name>A0A6C0JF24_9ZZZZ</name>
<evidence type="ECO:0000256" key="3">
    <source>
        <dbReference type="ARBA" id="ARBA00022989"/>
    </source>
</evidence>
<keyword evidence="2 5" id="KW-0812">Transmembrane</keyword>
<dbReference type="InterPro" id="IPR036249">
    <property type="entry name" value="Thioredoxin-like_sf"/>
</dbReference>
<feature type="domain" description="Thioredoxin" evidence="6">
    <location>
        <begin position="49"/>
        <end position="175"/>
    </location>
</feature>
<dbReference type="GO" id="GO:0005783">
    <property type="term" value="C:endoplasmic reticulum"/>
    <property type="evidence" value="ECO:0007669"/>
    <property type="project" value="TreeGrafter"/>
</dbReference>
<sequence>MTKTAGATPISKSSNSYYSRIMSTGAKMSTTTIIVIIAVVLFIILAIYYYYNHVSPKLKTSYHANREGEFGSSESGPTKQAELMLFYADWCPHCKTAKPIWNDLKTQYQNKTINGYQVIFTDVNCSTESAETEQMMNKYNIEGFPTIKLLKDGQIIEYDAKPTKETLNEFLNTVL</sequence>
<dbReference type="EMBL" id="MN740394">
    <property type="protein sequence ID" value="QHU04219.1"/>
    <property type="molecule type" value="Genomic_DNA"/>
</dbReference>
<evidence type="ECO:0000256" key="2">
    <source>
        <dbReference type="ARBA" id="ARBA00022692"/>
    </source>
</evidence>
<dbReference type="PANTHER" id="PTHR46426:SF1">
    <property type="entry name" value="PROTEIN DISULFIDE-ISOMERASE TMX3"/>
    <property type="match status" value="1"/>
</dbReference>
<keyword evidence="4 5" id="KW-0472">Membrane</keyword>
<dbReference type="CDD" id="cd02961">
    <property type="entry name" value="PDI_a_family"/>
    <property type="match status" value="1"/>
</dbReference>
<keyword evidence="3 5" id="KW-1133">Transmembrane helix</keyword>
<reference evidence="7" key="1">
    <citation type="journal article" date="2020" name="Nature">
        <title>Giant virus diversity and host interactions through global metagenomics.</title>
        <authorList>
            <person name="Schulz F."/>
            <person name="Roux S."/>
            <person name="Paez-Espino D."/>
            <person name="Jungbluth S."/>
            <person name="Walsh D.A."/>
            <person name="Denef V.J."/>
            <person name="McMahon K.D."/>
            <person name="Konstantinidis K.T."/>
            <person name="Eloe-Fadrosh E.A."/>
            <person name="Kyrpides N.C."/>
            <person name="Woyke T."/>
        </authorList>
    </citation>
    <scope>NUCLEOTIDE SEQUENCE</scope>
    <source>
        <strain evidence="7">GVMAG-M-3300027708-39</strain>
    </source>
</reference>
<evidence type="ECO:0000256" key="1">
    <source>
        <dbReference type="ARBA" id="ARBA00004167"/>
    </source>
</evidence>
<comment type="subcellular location">
    <subcellularLocation>
        <location evidence="1">Membrane</location>
        <topology evidence="1">Single-pass membrane protein</topology>
    </subcellularLocation>
</comment>
<evidence type="ECO:0000259" key="6">
    <source>
        <dbReference type="PROSITE" id="PS51352"/>
    </source>
</evidence>
<dbReference type="InterPro" id="IPR013766">
    <property type="entry name" value="Thioredoxin_domain"/>
</dbReference>
<evidence type="ECO:0000256" key="4">
    <source>
        <dbReference type="ARBA" id="ARBA00023136"/>
    </source>
</evidence>
<dbReference type="PROSITE" id="PS51352">
    <property type="entry name" value="THIOREDOXIN_2"/>
    <property type="match status" value="1"/>
</dbReference>
<accession>A0A6C0JF24</accession>
<evidence type="ECO:0000313" key="7">
    <source>
        <dbReference type="EMBL" id="QHU04219.1"/>
    </source>
</evidence>
<organism evidence="7">
    <name type="scientific">viral metagenome</name>
    <dbReference type="NCBI Taxonomy" id="1070528"/>
    <lineage>
        <taxon>unclassified sequences</taxon>
        <taxon>metagenomes</taxon>
        <taxon>organismal metagenomes</taxon>
    </lineage>
</organism>